<evidence type="ECO:0000256" key="3">
    <source>
        <dbReference type="ARBA" id="ARBA00022630"/>
    </source>
</evidence>
<protein>
    <submittedName>
        <fullName evidence="7">Cyclohexanone monooxygenase</fullName>
    </submittedName>
</protein>
<dbReference type="Gene3D" id="3.50.50.60">
    <property type="entry name" value="FAD/NAD(P)-binding domain"/>
    <property type="match status" value="2"/>
</dbReference>
<dbReference type="SUPFAM" id="SSF51905">
    <property type="entry name" value="FAD/NAD(P)-binding domain"/>
    <property type="match status" value="1"/>
</dbReference>
<evidence type="ECO:0000256" key="5">
    <source>
        <dbReference type="ARBA" id="ARBA00022857"/>
    </source>
</evidence>
<dbReference type="KEGG" id="clup:CLUP02_11638"/>
<proteinExistence type="inferred from homology"/>
<dbReference type="GO" id="GO:0004497">
    <property type="term" value="F:monooxygenase activity"/>
    <property type="evidence" value="ECO:0007669"/>
    <property type="project" value="UniProtKB-KW"/>
</dbReference>
<evidence type="ECO:0000256" key="2">
    <source>
        <dbReference type="ARBA" id="ARBA00010139"/>
    </source>
</evidence>
<dbReference type="InterPro" id="IPR036188">
    <property type="entry name" value="FAD/NAD-bd_sf"/>
</dbReference>
<keyword evidence="8" id="KW-1185">Reference proteome</keyword>
<evidence type="ECO:0000256" key="4">
    <source>
        <dbReference type="ARBA" id="ARBA00022827"/>
    </source>
</evidence>
<keyword evidence="6" id="KW-0560">Oxidoreductase</keyword>
<name>A0A9Q8WJN9_9PEZI</name>
<dbReference type="PANTHER" id="PTHR43098:SF2">
    <property type="entry name" value="FAD-BINDING MONOOXYGENASE AUSB-RELATED"/>
    <property type="match status" value="1"/>
</dbReference>
<dbReference type="InterPro" id="IPR050775">
    <property type="entry name" value="FAD-binding_Monooxygenases"/>
</dbReference>
<organism evidence="7 8">
    <name type="scientific">Colletotrichum lupini</name>
    <dbReference type="NCBI Taxonomy" id="145971"/>
    <lineage>
        <taxon>Eukaryota</taxon>
        <taxon>Fungi</taxon>
        <taxon>Dikarya</taxon>
        <taxon>Ascomycota</taxon>
        <taxon>Pezizomycotina</taxon>
        <taxon>Sordariomycetes</taxon>
        <taxon>Hypocreomycetidae</taxon>
        <taxon>Glomerellales</taxon>
        <taxon>Glomerellaceae</taxon>
        <taxon>Colletotrichum</taxon>
        <taxon>Colletotrichum acutatum species complex</taxon>
    </lineage>
</organism>
<evidence type="ECO:0000256" key="1">
    <source>
        <dbReference type="ARBA" id="ARBA00001974"/>
    </source>
</evidence>
<gene>
    <name evidence="7" type="ORF">CLUP02_11638</name>
</gene>
<keyword evidence="7" id="KW-0503">Monooxygenase</keyword>
<keyword evidence="3" id="KW-0285">Flavoprotein</keyword>
<comment type="similarity">
    <text evidence="2">Belongs to the FAD-binding monooxygenase family.</text>
</comment>
<comment type="cofactor">
    <cofactor evidence="1">
        <name>FAD</name>
        <dbReference type="ChEBI" id="CHEBI:57692"/>
    </cofactor>
</comment>
<accession>A0A9Q8WJN9</accession>
<sequence>MSMDLFEDTAWTVLNGHVPAYFGDSKLDDSPRRYDTEVTKQNHLPQLHLYSTCKSNVNMAAPPQITTDTAAGAAAADFMALNKKYTEEKEKRQRSDGNAQYIEMETDAKFSKLAQDPWVDHEKLNAQTPSLKDGDEMKFIILGAGYGGLLFAIRFIQAGFKPEDIRLVDAAGGFGGTWYWNRYPGLMCDVESYTYMPLLEETGYVPKHRYSYGHELRAHADRMAETWDLTDKGVFRSQIKSYEWDEDAKRWIVVIEQVRGPNDSPITMTVRSQFVVLANGVLNHPKAAKNLEAFEGDMFHTARWNYEVTGGNAEDLENVQLTGLEGKRVGIIGTGATAIQLVPQLAKWAKELYVFQRTPSSVEERGQRPTDPEEWKKIADGPGWQRRRLDNFNSLVSGGEVEENLVDDGWTKIQTYKGLVGAPHEKPLGLEDIPSHIGSLLALDAPRSERIRRRVEEIVKNKSVAEALKPWYPSWCKRPTFHDDYLPAFNLPNVHLVDTNGKGVDHATKNSLVVDGTDYPLDVIVLSTGYRPPAADMAEPSGRSNMTIKGRNGELLSDKWSGKGPSTFHGVLTNGFPNLFLTGPLQIGAAANFAYAQDVLSQHCAYMVVEAMKRAGKSTNKMTIESILAGEEAYVGFIMQHAAWFSSLSICTPSYMNNEGEKAPLEAQMKLARGAPFPHGINSYVKFLEDWRAGGSMSGIQVTA</sequence>
<dbReference type="GeneID" id="73345615"/>
<dbReference type="Proteomes" id="UP000830671">
    <property type="component" value="Chromosome 6"/>
</dbReference>
<dbReference type="EMBL" id="CP019478">
    <property type="protein sequence ID" value="UQC86138.1"/>
    <property type="molecule type" value="Genomic_DNA"/>
</dbReference>
<keyword evidence="4" id="KW-0274">FAD</keyword>
<dbReference type="RefSeq" id="XP_049147750.1">
    <property type="nucleotide sequence ID" value="XM_049290605.1"/>
</dbReference>
<dbReference type="PANTHER" id="PTHR43098">
    <property type="entry name" value="L-ORNITHINE N(5)-MONOOXYGENASE-RELATED"/>
    <property type="match status" value="1"/>
</dbReference>
<evidence type="ECO:0000313" key="7">
    <source>
        <dbReference type="EMBL" id="UQC86138.1"/>
    </source>
</evidence>
<reference evidence="7" key="1">
    <citation type="journal article" date="2021" name="Mol. Plant Microbe Interact.">
        <title>Complete Genome Sequence of the Plant-Pathogenic Fungus Colletotrichum lupini.</title>
        <authorList>
            <person name="Baroncelli R."/>
            <person name="Pensec F."/>
            <person name="Da Lio D."/>
            <person name="Boufleur T."/>
            <person name="Vicente I."/>
            <person name="Sarrocco S."/>
            <person name="Picot A."/>
            <person name="Baraldi E."/>
            <person name="Sukno S."/>
            <person name="Thon M."/>
            <person name="Le Floch G."/>
        </authorList>
    </citation>
    <scope>NUCLEOTIDE SEQUENCE</scope>
    <source>
        <strain evidence="7">IMI 504893</strain>
    </source>
</reference>
<dbReference type="AlphaFoldDB" id="A0A9Q8WJN9"/>
<keyword evidence="5" id="KW-0521">NADP</keyword>
<evidence type="ECO:0000313" key="8">
    <source>
        <dbReference type="Proteomes" id="UP000830671"/>
    </source>
</evidence>
<evidence type="ECO:0000256" key="6">
    <source>
        <dbReference type="ARBA" id="ARBA00023002"/>
    </source>
</evidence>